<accession>A0A8T3B5X9</accession>
<name>A0A8T3B5X9_DENNO</name>
<evidence type="ECO:0000313" key="2">
    <source>
        <dbReference type="Proteomes" id="UP000829196"/>
    </source>
</evidence>
<organism evidence="1 2">
    <name type="scientific">Dendrobium nobile</name>
    <name type="common">Orchid</name>
    <dbReference type="NCBI Taxonomy" id="94219"/>
    <lineage>
        <taxon>Eukaryota</taxon>
        <taxon>Viridiplantae</taxon>
        <taxon>Streptophyta</taxon>
        <taxon>Embryophyta</taxon>
        <taxon>Tracheophyta</taxon>
        <taxon>Spermatophyta</taxon>
        <taxon>Magnoliopsida</taxon>
        <taxon>Liliopsida</taxon>
        <taxon>Asparagales</taxon>
        <taxon>Orchidaceae</taxon>
        <taxon>Epidendroideae</taxon>
        <taxon>Malaxideae</taxon>
        <taxon>Dendrobiinae</taxon>
        <taxon>Dendrobium</taxon>
    </lineage>
</organism>
<dbReference type="EMBL" id="JAGYWB010000012">
    <property type="protein sequence ID" value="KAI0501935.1"/>
    <property type="molecule type" value="Genomic_DNA"/>
</dbReference>
<reference evidence="1" key="1">
    <citation type="journal article" date="2022" name="Front. Genet.">
        <title>Chromosome-Scale Assembly of the Dendrobium nobile Genome Provides Insights Into the Molecular Mechanism of the Biosynthesis of the Medicinal Active Ingredient of Dendrobium.</title>
        <authorList>
            <person name="Xu Q."/>
            <person name="Niu S.-C."/>
            <person name="Li K.-L."/>
            <person name="Zheng P.-J."/>
            <person name="Zhang X.-J."/>
            <person name="Jia Y."/>
            <person name="Liu Y."/>
            <person name="Niu Y.-X."/>
            <person name="Yu L.-H."/>
            <person name="Chen D.-F."/>
            <person name="Zhang G.-Q."/>
        </authorList>
    </citation>
    <scope>NUCLEOTIDE SEQUENCE</scope>
    <source>
        <tissue evidence="1">Leaf</tissue>
    </source>
</reference>
<sequence>MTQGEEVDHTNLFAEQFLIVLVRAFLNDWAWLKAYLSYDADDLMYLLEWWQHLLTLVSVCRLSFPEAVK</sequence>
<evidence type="ECO:0000313" key="1">
    <source>
        <dbReference type="EMBL" id="KAI0501935.1"/>
    </source>
</evidence>
<protein>
    <submittedName>
        <fullName evidence="1">Uncharacterized protein</fullName>
    </submittedName>
</protein>
<dbReference type="Proteomes" id="UP000829196">
    <property type="component" value="Unassembled WGS sequence"/>
</dbReference>
<dbReference type="AlphaFoldDB" id="A0A8T3B5X9"/>
<keyword evidence="2" id="KW-1185">Reference proteome</keyword>
<comment type="caution">
    <text evidence="1">The sequence shown here is derived from an EMBL/GenBank/DDBJ whole genome shotgun (WGS) entry which is preliminary data.</text>
</comment>
<gene>
    <name evidence="1" type="ORF">KFK09_016880</name>
</gene>
<proteinExistence type="predicted"/>